<organism evidence="2 3">
    <name type="scientific">Curtobacterium flaccumfaciens</name>
    <dbReference type="NCBI Taxonomy" id="2035"/>
    <lineage>
        <taxon>Bacteria</taxon>
        <taxon>Bacillati</taxon>
        <taxon>Actinomycetota</taxon>
        <taxon>Actinomycetes</taxon>
        <taxon>Micrococcales</taxon>
        <taxon>Microbacteriaceae</taxon>
        <taxon>Curtobacterium</taxon>
    </lineage>
</organism>
<dbReference type="RefSeq" id="WP_133519631.1">
    <property type="nucleotide sequence ID" value="NZ_SNVW01000005.1"/>
</dbReference>
<evidence type="ECO:0000259" key="1">
    <source>
        <dbReference type="Pfam" id="PF02861"/>
    </source>
</evidence>
<gene>
    <name evidence="2" type="ORF">EDF64_1056</name>
</gene>
<evidence type="ECO:0000313" key="3">
    <source>
        <dbReference type="Proteomes" id="UP000295764"/>
    </source>
</evidence>
<comment type="caution">
    <text evidence="2">The sequence shown here is derived from an EMBL/GenBank/DDBJ whole genome shotgun (WGS) entry which is preliminary data.</text>
</comment>
<feature type="domain" description="Clp R" evidence="1">
    <location>
        <begin position="17"/>
        <end position="123"/>
    </location>
</feature>
<dbReference type="InterPro" id="IPR036628">
    <property type="entry name" value="Clp_N_dom_sf"/>
</dbReference>
<dbReference type="InterPro" id="IPR004176">
    <property type="entry name" value="Clp_R_N"/>
</dbReference>
<dbReference type="OrthoDB" id="5019446at2"/>
<accession>A0A4R6DHL3</accession>
<dbReference type="AlphaFoldDB" id="A0A4R6DHL3"/>
<dbReference type="Gene3D" id="1.10.1780.10">
    <property type="entry name" value="Clp, N-terminal domain"/>
    <property type="match status" value="1"/>
</dbReference>
<dbReference type="Proteomes" id="UP000295764">
    <property type="component" value="Unassembled WGS sequence"/>
</dbReference>
<reference evidence="2 3" key="1">
    <citation type="submission" date="2019-03" db="EMBL/GenBank/DDBJ databases">
        <title>Genomic analyses of the natural microbiome of Caenorhabditis elegans.</title>
        <authorList>
            <person name="Samuel B."/>
        </authorList>
    </citation>
    <scope>NUCLEOTIDE SEQUENCE [LARGE SCALE GENOMIC DNA]</scope>
    <source>
        <strain evidence="2 3">JUb65</strain>
    </source>
</reference>
<protein>
    <submittedName>
        <fullName evidence="2">ClpA/ClpB-like protein</fullName>
    </submittedName>
</protein>
<dbReference type="Pfam" id="PF02861">
    <property type="entry name" value="Clp_N"/>
    <property type="match status" value="1"/>
</dbReference>
<evidence type="ECO:0000313" key="2">
    <source>
        <dbReference type="EMBL" id="TDN44177.1"/>
    </source>
</evidence>
<dbReference type="EMBL" id="SNVW01000005">
    <property type="protein sequence ID" value="TDN44177.1"/>
    <property type="molecule type" value="Genomic_DNA"/>
</dbReference>
<dbReference type="SUPFAM" id="SSF81923">
    <property type="entry name" value="Double Clp-N motif"/>
    <property type="match status" value="1"/>
</dbReference>
<sequence>MQIATLSVPVPTLRHGREIVLLAEQESRQTGFGFLDAEHLLLAAVTLCAGMPRFRPVLDAHGVSPARVRAASSAFVGARGATPQEPDRIACTPAAARVLARAAQLSGADGRVRPHHVVLAVLDGIDDPFTGAAHDVLEHLGVEPRRFRRAVRRAARQA</sequence>
<proteinExistence type="predicted"/>
<name>A0A4R6DHL3_9MICO</name>